<evidence type="ECO:0000256" key="1">
    <source>
        <dbReference type="ARBA" id="ARBA00009437"/>
    </source>
</evidence>
<sequence length="301" mass="34135">MTTRDQQLDWNSLKYFWVAAQQGSFSQAAKHLGVSQPTLSRQIQTLELALNVTLFERSSSGLYLTEAGQRLLQHTRPMASAADQVQLTALALHGELDGEVSLSVSESDALHYLSDLVPFLRHHAPAIQLTLQVSNQVSELKKREADIAIRSFRPTQADLITRKLYDEQIWFYGTPDHLARYDHAPPLAERHDLEIIGFERNTDLITRLVALGWPVSERNFPIVTHFQALQWALAKQGQGLVLMPQSVGDACAELERAFVEDGPVFTLPIWLVTHRELHTSPRIRRVFDLLGQWFEQQANRA</sequence>
<dbReference type="PANTHER" id="PTHR30537">
    <property type="entry name" value="HTH-TYPE TRANSCRIPTIONAL REGULATOR"/>
    <property type="match status" value="1"/>
</dbReference>
<evidence type="ECO:0000313" key="6">
    <source>
        <dbReference type="EMBL" id="SBS34736.1"/>
    </source>
</evidence>
<evidence type="ECO:0000256" key="2">
    <source>
        <dbReference type="ARBA" id="ARBA00023015"/>
    </source>
</evidence>
<dbReference type="SUPFAM" id="SSF53850">
    <property type="entry name" value="Periplasmic binding protein-like II"/>
    <property type="match status" value="1"/>
</dbReference>
<dbReference type="Proteomes" id="UP000092627">
    <property type="component" value="Unassembled WGS sequence"/>
</dbReference>
<dbReference type="InterPro" id="IPR036390">
    <property type="entry name" value="WH_DNA-bd_sf"/>
</dbReference>
<dbReference type="CDD" id="cd05466">
    <property type="entry name" value="PBP2_LTTR_substrate"/>
    <property type="match status" value="1"/>
</dbReference>
<evidence type="ECO:0000259" key="5">
    <source>
        <dbReference type="PROSITE" id="PS50931"/>
    </source>
</evidence>
<evidence type="ECO:0000313" key="7">
    <source>
        <dbReference type="Proteomes" id="UP000092627"/>
    </source>
</evidence>
<dbReference type="GO" id="GO:0043565">
    <property type="term" value="F:sequence-specific DNA binding"/>
    <property type="evidence" value="ECO:0007669"/>
    <property type="project" value="TreeGrafter"/>
</dbReference>
<dbReference type="PRINTS" id="PR00039">
    <property type="entry name" value="HTHLYSR"/>
</dbReference>
<dbReference type="Pfam" id="PF03466">
    <property type="entry name" value="LysR_substrate"/>
    <property type="match status" value="1"/>
</dbReference>
<dbReference type="SUPFAM" id="SSF46785">
    <property type="entry name" value="Winged helix' DNA-binding domain"/>
    <property type="match status" value="1"/>
</dbReference>
<evidence type="ECO:0000256" key="3">
    <source>
        <dbReference type="ARBA" id="ARBA00023125"/>
    </source>
</evidence>
<dbReference type="STRING" id="295068.MAQ5080_02959"/>
<feature type="domain" description="HTH lysR-type" evidence="5">
    <location>
        <begin position="8"/>
        <end position="65"/>
    </location>
</feature>
<dbReference type="InterPro" id="IPR058163">
    <property type="entry name" value="LysR-type_TF_proteobact-type"/>
</dbReference>
<accession>A0A1A8TM31</accession>
<organism evidence="6 7">
    <name type="scientific">Marinomonas aquimarina</name>
    <dbReference type="NCBI Taxonomy" id="295068"/>
    <lineage>
        <taxon>Bacteria</taxon>
        <taxon>Pseudomonadati</taxon>
        <taxon>Pseudomonadota</taxon>
        <taxon>Gammaproteobacteria</taxon>
        <taxon>Oceanospirillales</taxon>
        <taxon>Oceanospirillaceae</taxon>
        <taxon>Marinomonas</taxon>
    </lineage>
</organism>
<dbReference type="InterPro" id="IPR036388">
    <property type="entry name" value="WH-like_DNA-bd_sf"/>
</dbReference>
<keyword evidence="3" id="KW-0238">DNA-binding</keyword>
<dbReference type="PROSITE" id="PS50931">
    <property type="entry name" value="HTH_LYSR"/>
    <property type="match status" value="1"/>
</dbReference>
<dbReference type="PANTHER" id="PTHR30537:SF3">
    <property type="entry name" value="TRANSCRIPTIONAL REGULATORY PROTEIN"/>
    <property type="match status" value="1"/>
</dbReference>
<reference evidence="6 7" key="1">
    <citation type="submission" date="2016-06" db="EMBL/GenBank/DDBJ databases">
        <authorList>
            <person name="Kjaerup R.B."/>
            <person name="Dalgaard T.S."/>
            <person name="Juul-Madsen H.R."/>
        </authorList>
    </citation>
    <scope>NUCLEOTIDE SEQUENCE [LARGE SCALE GENOMIC DNA]</scope>
    <source>
        <strain evidence="6 7">CECT 5080</strain>
    </source>
</reference>
<dbReference type="RefSeq" id="WP_067211616.1">
    <property type="nucleotide sequence ID" value="NZ_FLOC01000019.1"/>
</dbReference>
<dbReference type="Gene3D" id="1.10.10.10">
    <property type="entry name" value="Winged helix-like DNA-binding domain superfamily/Winged helix DNA-binding domain"/>
    <property type="match status" value="1"/>
</dbReference>
<dbReference type="OrthoDB" id="570111at2"/>
<dbReference type="FunFam" id="1.10.10.10:FF:000001">
    <property type="entry name" value="LysR family transcriptional regulator"/>
    <property type="match status" value="1"/>
</dbReference>
<name>A0A1A8TM31_9GAMM</name>
<dbReference type="GO" id="GO:0003700">
    <property type="term" value="F:DNA-binding transcription factor activity"/>
    <property type="evidence" value="ECO:0007669"/>
    <property type="project" value="InterPro"/>
</dbReference>
<comment type="similarity">
    <text evidence="1">Belongs to the LysR transcriptional regulatory family.</text>
</comment>
<evidence type="ECO:0000256" key="4">
    <source>
        <dbReference type="ARBA" id="ARBA00023163"/>
    </source>
</evidence>
<dbReference type="InterPro" id="IPR005119">
    <property type="entry name" value="LysR_subst-bd"/>
</dbReference>
<keyword evidence="7" id="KW-1185">Reference proteome</keyword>
<keyword evidence="2" id="KW-0805">Transcription regulation</keyword>
<gene>
    <name evidence="6" type="primary">cmpR_3</name>
    <name evidence="6" type="ORF">MAQ5080_02959</name>
</gene>
<dbReference type="Pfam" id="PF00126">
    <property type="entry name" value="HTH_1"/>
    <property type="match status" value="1"/>
</dbReference>
<keyword evidence="4" id="KW-0804">Transcription</keyword>
<proteinExistence type="inferred from homology"/>
<dbReference type="InterPro" id="IPR000847">
    <property type="entry name" value="LysR_HTH_N"/>
</dbReference>
<dbReference type="AlphaFoldDB" id="A0A1A8TM31"/>
<dbReference type="EMBL" id="FLOC01000019">
    <property type="protein sequence ID" value="SBS34736.1"/>
    <property type="molecule type" value="Genomic_DNA"/>
</dbReference>
<dbReference type="Gene3D" id="3.40.190.290">
    <property type="match status" value="1"/>
</dbReference>
<protein>
    <submittedName>
        <fullName evidence="6">HTH-type transcriptional activator CmpR</fullName>
    </submittedName>
</protein>
<dbReference type="GO" id="GO:0006351">
    <property type="term" value="P:DNA-templated transcription"/>
    <property type="evidence" value="ECO:0007669"/>
    <property type="project" value="TreeGrafter"/>
</dbReference>